<dbReference type="EMBL" id="MSDQ01000006">
    <property type="protein sequence ID" value="OLO12379.1"/>
    <property type="molecule type" value="Genomic_DNA"/>
</dbReference>
<proteinExistence type="predicted"/>
<dbReference type="Pfam" id="PF02515">
    <property type="entry name" value="CoA_transf_3"/>
    <property type="match status" value="1"/>
</dbReference>
<name>A0A1Q8TFB8_9GAMM</name>
<dbReference type="GO" id="GO:0008410">
    <property type="term" value="F:CoA-transferase activity"/>
    <property type="evidence" value="ECO:0007669"/>
    <property type="project" value="TreeGrafter"/>
</dbReference>
<dbReference type="InterPro" id="IPR023606">
    <property type="entry name" value="CoA-Trfase_III_dom_1_sf"/>
</dbReference>
<reference evidence="2 3" key="1">
    <citation type="submission" date="2016-12" db="EMBL/GenBank/DDBJ databases">
        <title>Draft genome sequences of strains Salinicola socius SMB35, Salinicola sp. MH3R3-1 and Chromohalobacter sp. SMB17 from the Verkhnekamsk potash mining region of Russia.</title>
        <authorList>
            <person name="Mavrodi D.V."/>
            <person name="Olsson B.E."/>
            <person name="Korsakova E.S."/>
            <person name="Pyankova A."/>
            <person name="Mavrodi O.V."/>
            <person name="Plotnikova E.G."/>
        </authorList>
    </citation>
    <scope>NUCLEOTIDE SEQUENCE [LARGE SCALE GENOMIC DNA]</scope>
    <source>
        <strain evidence="2 3">SMB17</strain>
    </source>
</reference>
<dbReference type="Proteomes" id="UP000186806">
    <property type="component" value="Unassembled WGS sequence"/>
</dbReference>
<gene>
    <name evidence="2" type="ORF">BTW10_02570</name>
</gene>
<dbReference type="PANTHER" id="PTHR48207">
    <property type="entry name" value="SUCCINATE--HYDROXYMETHYLGLUTARATE COA-TRANSFERASE"/>
    <property type="match status" value="1"/>
</dbReference>
<dbReference type="SUPFAM" id="SSF89796">
    <property type="entry name" value="CoA-transferase family III (CaiB/BaiF)"/>
    <property type="match status" value="1"/>
</dbReference>
<dbReference type="PANTHER" id="PTHR48207:SF3">
    <property type="entry name" value="SUCCINATE--HYDROXYMETHYLGLUTARATE COA-TRANSFERASE"/>
    <property type="match status" value="1"/>
</dbReference>
<evidence type="ECO:0000313" key="3">
    <source>
        <dbReference type="Proteomes" id="UP000186806"/>
    </source>
</evidence>
<evidence type="ECO:0000256" key="1">
    <source>
        <dbReference type="ARBA" id="ARBA00022679"/>
    </source>
</evidence>
<dbReference type="InterPro" id="IPR050483">
    <property type="entry name" value="CoA-transferase_III_domain"/>
</dbReference>
<dbReference type="InterPro" id="IPR003673">
    <property type="entry name" value="CoA-Trfase_fam_III"/>
</dbReference>
<dbReference type="RefSeq" id="WP_075368028.1">
    <property type="nucleotide sequence ID" value="NZ_MSDQ01000006.1"/>
</dbReference>
<dbReference type="Gene3D" id="3.40.50.10540">
    <property type="entry name" value="Crotonobetainyl-coa:carnitine coa-transferase, domain 1"/>
    <property type="match status" value="1"/>
</dbReference>
<accession>A0A1Q8TFB8</accession>
<organism evidence="2 3">
    <name type="scientific">Chromohalobacter japonicus</name>
    <dbReference type="NCBI Taxonomy" id="223900"/>
    <lineage>
        <taxon>Bacteria</taxon>
        <taxon>Pseudomonadati</taxon>
        <taxon>Pseudomonadota</taxon>
        <taxon>Gammaproteobacteria</taxon>
        <taxon>Oceanospirillales</taxon>
        <taxon>Halomonadaceae</taxon>
        <taxon>Chromohalobacter</taxon>
    </lineage>
</organism>
<protein>
    <submittedName>
        <fullName evidence="2">CoA transferase</fullName>
    </submittedName>
</protein>
<dbReference type="AlphaFoldDB" id="A0A1Q8TFB8"/>
<keyword evidence="3" id="KW-1185">Reference proteome</keyword>
<sequence length="413" mass="45059">MTTQTLPLTGYRILDLTMVTSGPVGTMMLADMGADVIKVEPLKNGELSRSMGTTYVNGENRMFLSQNRNKRSIRIDLKSQAGRETFLRLASEADVITENFRPGTVDRLGIDYEAVKAVNPRIVYASISAFGQTGPYAAQPANDPIVQALSGLMAMTGEPDRPPSRIGSPYPDFGAAALLAFAVSTALLHRERTGEGQQLDISLLNGAIFSCIPRDGETLATGAAPSRMGSGHPTFAPYRSYQGADGQYFFLACFTEKFWNALCDALDNSKLSEDDRFRTNALRCENREALDATLADIFHTQETAHWVNLFKERNVPSAPIQDLHQALTQDPQVAHNNTVIEMEHPTAGTVPMLSLPVNFHGTPARYQNAPPRLGEHTAEILSEFGFSDEECQELFARSIAAGMDDGEGNDHGI</sequence>
<comment type="caution">
    <text evidence="2">The sequence shown here is derived from an EMBL/GenBank/DDBJ whole genome shotgun (WGS) entry which is preliminary data.</text>
</comment>
<keyword evidence="1 2" id="KW-0808">Transferase</keyword>
<dbReference type="Gene3D" id="3.30.1540.10">
    <property type="entry name" value="formyl-coa transferase, domain 3"/>
    <property type="match status" value="1"/>
</dbReference>
<dbReference type="InterPro" id="IPR044855">
    <property type="entry name" value="CoA-Trfase_III_dom3_sf"/>
</dbReference>
<evidence type="ECO:0000313" key="2">
    <source>
        <dbReference type="EMBL" id="OLO12379.1"/>
    </source>
</evidence>